<organism evidence="2 3">
    <name type="scientific">Toxocara canis</name>
    <name type="common">Canine roundworm</name>
    <dbReference type="NCBI Taxonomy" id="6265"/>
    <lineage>
        <taxon>Eukaryota</taxon>
        <taxon>Metazoa</taxon>
        <taxon>Ecdysozoa</taxon>
        <taxon>Nematoda</taxon>
        <taxon>Chromadorea</taxon>
        <taxon>Rhabditida</taxon>
        <taxon>Spirurina</taxon>
        <taxon>Ascaridomorpha</taxon>
        <taxon>Ascaridoidea</taxon>
        <taxon>Toxocaridae</taxon>
        <taxon>Toxocara</taxon>
    </lineage>
</organism>
<keyword evidence="1" id="KW-0732">Signal</keyword>
<dbReference type="AlphaFoldDB" id="A0A0B2V2C3"/>
<sequence>MPERMACALPQTLLLLYAAAILRSKAFDYDPLLVSFNATMTFYENDTKLLTRTSEVYIDYRSCLEYRIRIEGKRTRVRVYGCRMSEGGRCTFDGYRGNIGTLDHEHCHSIRAWMHRADRYAFFFAFERRQRNFHDMWRRQRHLRRLREKPFAVQTEPHVLSCIHTAAQLWQLPCRAVTPVMKDRNSLPMANHCCIQKITDLFPNDFHSHQH</sequence>
<dbReference type="EMBL" id="JPKZ01002646">
    <property type="protein sequence ID" value="KHN75634.1"/>
    <property type="molecule type" value="Genomic_DNA"/>
</dbReference>
<proteinExistence type="predicted"/>
<name>A0A0B2V2C3_TOXCA</name>
<evidence type="ECO:0000313" key="3">
    <source>
        <dbReference type="Proteomes" id="UP000031036"/>
    </source>
</evidence>
<comment type="caution">
    <text evidence="2">The sequence shown here is derived from an EMBL/GenBank/DDBJ whole genome shotgun (WGS) entry which is preliminary data.</text>
</comment>
<feature type="signal peptide" evidence="1">
    <location>
        <begin position="1"/>
        <end position="26"/>
    </location>
</feature>
<evidence type="ECO:0008006" key="4">
    <source>
        <dbReference type="Google" id="ProtNLM"/>
    </source>
</evidence>
<gene>
    <name evidence="2" type="ORF">Tcan_00649</name>
</gene>
<feature type="non-terminal residue" evidence="2">
    <location>
        <position position="211"/>
    </location>
</feature>
<evidence type="ECO:0000256" key="1">
    <source>
        <dbReference type="SAM" id="SignalP"/>
    </source>
</evidence>
<keyword evidence="3" id="KW-1185">Reference proteome</keyword>
<accession>A0A0B2V2C3</accession>
<reference evidence="2 3" key="1">
    <citation type="submission" date="2014-11" db="EMBL/GenBank/DDBJ databases">
        <title>Genetic blueprint of the zoonotic pathogen Toxocara canis.</title>
        <authorList>
            <person name="Zhu X.-Q."/>
            <person name="Korhonen P.K."/>
            <person name="Cai H."/>
            <person name="Young N.D."/>
            <person name="Nejsum P."/>
            <person name="von Samson-Himmelstjerna G."/>
            <person name="Boag P.R."/>
            <person name="Tan P."/>
            <person name="Li Q."/>
            <person name="Min J."/>
            <person name="Yang Y."/>
            <person name="Wang X."/>
            <person name="Fang X."/>
            <person name="Hall R.S."/>
            <person name="Hofmann A."/>
            <person name="Sternberg P.W."/>
            <person name="Jex A.R."/>
            <person name="Gasser R.B."/>
        </authorList>
    </citation>
    <scope>NUCLEOTIDE SEQUENCE [LARGE SCALE GENOMIC DNA]</scope>
    <source>
        <strain evidence="2">PN_DK_2014</strain>
    </source>
</reference>
<dbReference type="Proteomes" id="UP000031036">
    <property type="component" value="Unassembled WGS sequence"/>
</dbReference>
<evidence type="ECO:0000313" key="2">
    <source>
        <dbReference type="EMBL" id="KHN75634.1"/>
    </source>
</evidence>
<protein>
    <recommendedName>
        <fullName evidence="4">Secreted protein</fullName>
    </recommendedName>
</protein>
<feature type="chain" id="PRO_5002077862" description="Secreted protein" evidence="1">
    <location>
        <begin position="27"/>
        <end position="211"/>
    </location>
</feature>
<dbReference type="OrthoDB" id="5852363at2759"/>